<sequence>ALFSVYSIVSSTNESNSTQTTTDEGLSIPQSILLVTFILAVGISIVALIMHFIKRRRMIRAKRRSRVRIEKKKEKRMERDKNTMSTKNRTRSERSQSSTRTATSSNRARLLTASSSVRETKPIENK</sequence>
<proteinExistence type="predicted"/>
<gene>
    <name evidence="3" type="ORF">PENTCL1PPCAC_2074</name>
</gene>
<protein>
    <submittedName>
        <fullName evidence="3">Uncharacterized protein</fullName>
    </submittedName>
</protein>
<organism evidence="3 4">
    <name type="scientific">Pristionchus entomophagus</name>
    <dbReference type="NCBI Taxonomy" id="358040"/>
    <lineage>
        <taxon>Eukaryota</taxon>
        <taxon>Metazoa</taxon>
        <taxon>Ecdysozoa</taxon>
        <taxon>Nematoda</taxon>
        <taxon>Chromadorea</taxon>
        <taxon>Rhabditida</taxon>
        <taxon>Rhabditina</taxon>
        <taxon>Diplogasteromorpha</taxon>
        <taxon>Diplogasteroidea</taxon>
        <taxon>Neodiplogasteridae</taxon>
        <taxon>Pristionchus</taxon>
    </lineage>
</organism>
<keyword evidence="2" id="KW-0472">Membrane</keyword>
<evidence type="ECO:0000256" key="2">
    <source>
        <dbReference type="SAM" id="Phobius"/>
    </source>
</evidence>
<dbReference type="AlphaFoldDB" id="A0AAV5SII7"/>
<feature type="compositionally biased region" description="Basic and acidic residues" evidence="1">
    <location>
        <begin position="67"/>
        <end position="82"/>
    </location>
</feature>
<evidence type="ECO:0000313" key="3">
    <source>
        <dbReference type="EMBL" id="GMS79899.1"/>
    </source>
</evidence>
<accession>A0AAV5SII7</accession>
<feature type="region of interest" description="Disordered" evidence="1">
    <location>
        <begin position="61"/>
        <end position="126"/>
    </location>
</feature>
<comment type="caution">
    <text evidence="3">The sequence shown here is derived from an EMBL/GenBank/DDBJ whole genome shotgun (WGS) entry which is preliminary data.</text>
</comment>
<evidence type="ECO:0000313" key="4">
    <source>
        <dbReference type="Proteomes" id="UP001432027"/>
    </source>
</evidence>
<keyword evidence="4" id="KW-1185">Reference proteome</keyword>
<dbReference type="Proteomes" id="UP001432027">
    <property type="component" value="Unassembled WGS sequence"/>
</dbReference>
<dbReference type="EMBL" id="BTSX01000001">
    <property type="protein sequence ID" value="GMS79899.1"/>
    <property type="molecule type" value="Genomic_DNA"/>
</dbReference>
<keyword evidence="2" id="KW-1133">Transmembrane helix</keyword>
<feature type="non-terminal residue" evidence="3">
    <location>
        <position position="1"/>
    </location>
</feature>
<evidence type="ECO:0000256" key="1">
    <source>
        <dbReference type="SAM" id="MobiDB-lite"/>
    </source>
</evidence>
<feature type="transmembrane region" description="Helical" evidence="2">
    <location>
        <begin position="32"/>
        <end position="53"/>
    </location>
</feature>
<feature type="compositionally biased region" description="Low complexity" evidence="1">
    <location>
        <begin position="95"/>
        <end position="109"/>
    </location>
</feature>
<name>A0AAV5SII7_9BILA</name>
<reference evidence="3" key="1">
    <citation type="submission" date="2023-10" db="EMBL/GenBank/DDBJ databases">
        <title>Genome assembly of Pristionchus species.</title>
        <authorList>
            <person name="Yoshida K."/>
            <person name="Sommer R.J."/>
        </authorList>
    </citation>
    <scope>NUCLEOTIDE SEQUENCE</scope>
    <source>
        <strain evidence="3">RS0144</strain>
    </source>
</reference>
<keyword evidence="2" id="KW-0812">Transmembrane</keyword>